<proteinExistence type="predicted"/>
<organism evidence="2 3">
    <name type="scientific">Bradyrhizobium brasilense</name>
    <dbReference type="NCBI Taxonomy" id="1419277"/>
    <lineage>
        <taxon>Bacteria</taxon>
        <taxon>Pseudomonadati</taxon>
        <taxon>Pseudomonadota</taxon>
        <taxon>Alphaproteobacteria</taxon>
        <taxon>Hyphomicrobiales</taxon>
        <taxon>Nitrobacteraceae</taxon>
        <taxon>Bradyrhizobium</taxon>
    </lineage>
</organism>
<accession>A0ABY8JRX5</accession>
<dbReference type="RefSeq" id="WP_310885739.1">
    <property type="nucleotide sequence ID" value="NZ_CP121646.1"/>
</dbReference>
<protein>
    <recommendedName>
        <fullName evidence="4">Transposase</fullName>
    </recommendedName>
</protein>
<keyword evidence="3" id="KW-1185">Reference proteome</keyword>
<evidence type="ECO:0008006" key="4">
    <source>
        <dbReference type="Google" id="ProtNLM"/>
    </source>
</evidence>
<evidence type="ECO:0000256" key="1">
    <source>
        <dbReference type="SAM" id="MobiDB-lite"/>
    </source>
</evidence>
<dbReference type="Proteomes" id="UP001221546">
    <property type="component" value="Chromosome"/>
</dbReference>
<feature type="region of interest" description="Disordered" evidence="1">
    <location>
        <begin position="58"/>
        <end position="79"/>
    </location>
</feature>
<reference evidence="2 3" key="1">
    <citation type="submission" date="2023-04" db="EMBL/GenBank/DDBJ databases">
        <title>Australian commercial rhizobial inoculants.</title>
        <authorList>
            <person name="Kohlmeier M.G."/>
            <person name="O'Hara G.W."/>
            <person name="Colombi E."/>
            <person name="Ramsay J.P."/>
            <person name="Terpolilli J."/>
        </authorList>
    </citation>
    <scope>NUCLEOTIDE SEQUENCE [LARGE SCALE GENOMIC DNA]</scope>
    <source>
        <strain evidence="2 3">CB627</strain>
    </source>
</reference>
<dbReference type="EMBL" id="CP121646">
    <property type="protein sequence ID" value="WFU66763.1"/>
    <property type="molecule type" value="Genomic_DNA"/>
</dbReference>
<sequence>MRAKHQGVRTAYATVARALANSPDARDRALSENVTRFLEAMPNGRPLTLRDRVYLGHEKRLAKEKETEQPEPGRGAPER</sequence>
<feature type="compositionally biased region" description="Basic and acidic residues" evidence="1">
    <location>
        <begin position="58"/>
        <end position="68"/>
    </location>
</feature>
<name>A0ABY8JRX5_9BRAD</name>
<gene>
    <name evidence="2" type="ORF">QA636_15185</name>
</gene>
<evidence type="ECO:0000313" key="3">
    <source>
        <dbReference type="Proteomes" id="UP001221546"/>
    </source>
</evidence>
<evidence type="ECO:0000313" key="2">
    <source>
        <dbReference type="EMBL" id="WFU66763.1"/>
    </source>
</evidence>